<keyword evidence="3" id="KW-0227">DNA damage</keyword>
<evidence type="ECO:0000256" key="3">
    <source>
        <dbReference type="ARBA" id="ARBA00022763"/>
    </source>
</evidence>
<dbReference type="PANTHER" id="PTHR45674:SF4">
    <property type="entry name" value="DNA LIGASE 1"/>
    <property type="match status" value="1"/>
</dbReference>
<evidence type="ECO:0000256" key="4">
    <source>
        <dbReference type="ARBA" id="ARBA00023172"/>
    </source>
</evidence>
<proteinExistence type="inferred from homology"/>
<dbReference type="GO" id="GO:0003677">
    <property type="term" value="F:DNA binding"/>
    <property type="evidence" value="ECO:0007669"/>
    <property type="project" value="InterPro"/>
</dbReference>
<dbReference type="Proteomes" id="UP000265520">
    <property type="component" value="Unassembled WGS sequence"/>
</dbReference>
<evidence type="ECO:0000259" key="6">
    <source>
        <dbReference type="Pfam" id="PF04675"/>
    </source>
</evidence>
<evidence type="ECO:0000256" key="5">
    <source>
        <dbReference type="ARBA" id="ARBA00023204"/>
    </source>
</evidence>
<evidence type="ECO:0000256" key="2">
    <source>
        <dbReference type="ARBA" id="ARBA00022598"/>
    </source>
</evidence>
<keyword evidence="2 7" id="KW-0436">Ligase</keyword>
<keyword evidence="4" id="KW-0233">DNA recombination</keyword>
<sequence>KPVPFLFLCLAFNLIGIKENGRITKTEVLCNLLRTVIHATPEDLLPVVYLFSCCIAPPHEGLELGIGEPTVLEVVADAYGTALNRIKEWNK</sequence>
<dbReference type="Gene3D" id="1.10.3260.10">
    <property type="entry name" value="DNA ligase, ATP-dependent, N-terminal domain"/>
    <property type="match status" value="1"/>
</dbReference>
<name>A0A392T1H0_9FABA</name>
<protein>
    <submittedName>
        <fullName evidence="7">DNA ligase 1-like</fullName>
    </submittedName>
</protein>
<reference evidence="7 8" key="1">
    <citation type="journal article" date="2018" name="Front. Plant Sci.">
        <title>Red Clover (Trifolium pratense) and Zigzag Clover (T. medium) - A Picture of Genomic Similarities and Differences.</title>
        <authorList>
            <person name="Dluhosova J."/>
            <person name="Istvanek J."/>
            <person name="Nedelnik J."/>
            <person name="Repkova J."/>
        </authorList>
    </citation>
    <scope>NUCLEOTIDE SEQUENCE [LARGE SCALE GENOMIC DNA]</scope>
    <source>
        <strain evidence="8">cv. 10/8</strain>
        <tissue evidence="7">Leaf</tissue>
    </source>
</reference>
<dbReference type="SUPFAM" id="SSF117018">
    <property type="entry name" value="ATP-dependent DNA ligase DNA-binding domain"/>
    <property type="match status" value="1"/>
</dbReference>
<dbReference type="EMBL" id="LXQA010475168">
    <property type="protein sequence ID" value="MCI54165.1"/>
    <property type="molecule type" value="Genomic_DNA"/>
</dbReference>
<dbReference type="GO" id="GO:0005634">
    <property type="term" value="C:nucleus"/>
    <property type="evidence" value="ECO:0007669"/>
    <property type="project" value="TreeGrafter"/>
</dbReference>
<dbReference type="GO" id="GO:0006273">
    <property type="term" value="P:lagging strand elongation"/>
    <property type="evidence" value="ECO:0007669"/>
    <property type="project" value="TreeGrafter"/>
</dbReference>
<comment type="caution">
    <text evidence="7">The sequence shown here is derived from an EMBL/GenBank/DDBJ whole genome shotgun (WGS) entry which is preliminary data.</text>
</comment>
<feature type="non-terminal residue" evidence="7">
    <location>
        <position position="91"/>
    </location>
</feature>
<organism evidence="7 8">
    <name type="scientific">Trifolium medium</name>
    <dbReference type="NCBI Taxonomy" id="97028"/>
    <lineage>
        <taxon>Eukaryota</taxon>
        <taxon>Viridiplantae</taxon>
        <taxon>Streptophyta</taxon>
        <taxon>Embryophyta</taxon>
        <taxon>Tracheophyta</taxon>
        <taxon>Spermatophyta</taxon>
        <taxon>Magnoliopsida</taxon>
        <taxon>eudicotyledons</taxon>
        <taxon>Gunneridae</taxon>
        <taxon>Pentapetalae</taxon>
        <taxon>rosids</taxon>
        <taxon>fabids</taxon>
        <taxon>Fabales</taxon>
        <taxon>Fabaceae</taxon>
        <taxon>Papilionoideae</taxon>
        <taxon>50 kb inversion clade</taxon>
        <taxon>NPAAA clade</taxon>
        <taxon>Hologalegina</taxon>
        <taxon>IRL clade</taxon>
        <taxon>Trifolieae</taxon>
        <taxon>Trifolium</taxon>
    </lineage>
</organism>
<evidence type="ECO:0000313" key="7">
    <source>
        <dbReference type="EMBL" id="MCI54165.1"/>
    </source>
</evidence>
<dbReference type="InterPro" id="IPR036599">
    <property type="entry name" value="DNA_ligase_N_sf"/>
</dbReference>
<dbReference type="GO" id="GO:0006281">
    <property type="term" value="P:DNA repair"/>
    <property type="evidence" value="ECO:0007669"/>
    <property type="project" value="UniProtKB-KW"/>
</dbReference>
<accession>A0A392T1H0</accession>
<dbReference type="GO" id="GO:0003910">
    <property type="term" value="F:DNA ligase (ATP) activity"/>
    <property type="evidence" value="ECO:0007669"/>
    <property type="project" value="InterPro"/>
</dbReference>
<dbReference type="Pfam" id="PF04675">
    <property type="entry name" value="DNA_ligase_A_N"/>
    <property type="match status" value="1"/>
</dbReference>
<dbReference type="GO" id="GO:0005739">
    <property type="term" value="C:mitochondrion"/>
    <property type="evidence" value="ECO:0007669"/>
    <property type="project" value="TreeGrafter"/>
</dbReference>
<comment type="similarity">
    <text evidence="1">Belongs to the ATP-dependent DNA ligase family.</text>
</comment>
<keyword evidence="8" id="KW-1185">Reference proteome</keyword>
<dbReference type="PANTHER" id="PTHR45674">
    <property type="entry name" value="DNA LIGASE 1/3 FAMILY MEMBER"/>
    <property type="match status" value="1"/>
</dbReference>
<dbReference type="AlphaFoldDB" id="A0A392T1H0"/>
<keyword evidence="5" id="KW-0234">DNA repair</keyword>
<evidence type="ECO:0000256" key="1">
    <source>
        <dbReference type="ARBA" id="ARBA00007572"/>
    </source>
</evidence>
<dbReference type="GO" id="GO:0006310">
    <property type="term" value="P:DNA recombination"/>
    <property type="evidence" value="ECO:0007669"/>
    <property type="project" value="UniProtKB-KW"/>
</dbReference>
<evidence type="ECO:0000313" key="8">
    <source>
        <dbReference type="Proteomes" id="UP000265520"/>
    </source>
</evidence>
<feature type="domain" description="DNA ligase ATP-dependent N-terminal" evidence="6">
    <location>
        <begin position="4"/>
        <end position="88"/>
    </location>
</feature>
<dbReference type="InterPro" id="IPR012308">
    <property type="entry name" value="DNA_ligase_ATP-dep_N"/>
</dbReference>
<feature type="non-terminal residue" evidence="7">
    <location>
        <position position="1"/>
    </location>
</feature>
<dbReference type="InterPro" id="IPR050191">
    <property type="entry name" value="ATP-dep_DNA_ligase"/>
</dbReference>